<evidence type="ECO:0000313" key="7">
    <source>
        <dbReference type="Proteomes" id="UP001157396"/>
    </source>
</evidence>
<dbReference type="PROSITE" id="PS50901">
    <property type="entry name" value="FTSK"/>
    <property type="match status" value="1"/>
</dbReference>
<dbReference type="Gene3D" id="3.40.50.300">
    <property type="entry name" value="P-loop containing nucleotide triphosphate hydrolases"/>
    <property type="match status" value="1"/>
</dbReference>
<sequence length="538" mass="61921">MNKLFPKGHRLKKRDRHIPLRLYALVAIPVFFLTGGASVALYLLYGKAKIALVGGLSFGLILFGFLLSYWLYRILLKKSFFFIRKNRHFLLWRFMYQNNFYFTKERNGNNRQGKPKIYFPKVYLKQEKYELRASFQLEGIKFQEQFLKLGGILETMFSGDLMGTSDEKGYVVYSYAIDSVRSRISAKDVVADVKQGVKLAEGVYWDFVHDPHLIVAGGTGGGKTVFLRSLLTGLLRIGVVEILDPKQSDFVKLENLNVLKGRVTYTTEEMGQRLIDLKEEMEQRYEIMRQRSEEQNEEELGAFYKYDMKPLFILIDEEPSLVSALEDLPYGGVIDSMKVMSALKQIILKGRQAGVYVVISTQNVKADDLPSTFKDNMMTRITLGRLAQFSYDTLYGEENKQKHFKYVEKDGDTGKKIFGRGYYGIFGGSAREFYAPLLPDPKTYSFYMDFKTLPRIEKETSPTIVVEEKFTLEEMANALNSDVRLIKKIKSKLIENSYEFASKDYYLKDKGLFEEILKVKAGSSDTLEDIVCNVLSQY</sequence>
<evidence type="ECO:0000256" key="2">
    <source>
        <dbReference type="ARBA" id="ARBA00022840"/>
    </source>
</evidence>
<evidence type="ECO:0000256" key="1">
    <source>
        <dbReference type="ARBA" id="ARBA00022741"/>
    </source>
</evidence>
<dbReference type="AlphaFoldDB" id="A0AA43PD59"/>
<dbReference type="Proteomes" id="UP001157396">
    <property type="component" value="Unassembled WGS sequence"/>
</dbReference>
<dbReference type="PANTHER" id="PTHR22683:SF47">
    <property type="entry name" value="FTSK DOMAIN-CONTAINING PROTEIN YDCQ"/>
    <property type="match status" value="1"/>
</dbReference>
<feature type="transmembrane region" description="Helical" evidence="4">
    <location>
        <begin position="50"/>
        <end position="72"/>
    </location>
</feature>
<feature type="transmembrane region" description="Helical" evidence="4">
    <location>
        <begin position="20"/>
        <end position="44"/>
    </location>
</feature>
<gene>
    <name evidence="6" type="ORF">QHR29_02980</name>
</gene>
<keyword evidence="4" id="KW-1133">Transmembrane helix</keyword>
<evidence type="ECO:0000259" key="5">
    <source>
        <dbReference type="PROSITE" id="PS50901"/>
    </source>
</evidence>
<dbReference type="SUPFAM" id="SSF52540">
    <property type="entry name" value="P-loop containing nucleoside triphosphate hydrolases"/>
    <property type="match status" value="1"/>
</dbReference>
<evidence type="ECO:0000256" key="4">
    <source>
        <dbReference type="SAM" id="Phobius"/>
    </source>
</evidence>
<evidence type="ECO:0000256" key="3">
    <source>
        <dbReference type="PROSITE-ProRule" id="PRU00289"/>
    </source>
</evidence>
<dbReference type="InterPro" id="IPR002543">
    <property type="entry name" value="FtsK_dom"/>
</dbReference>
<evidence type="ECO:0000313" key="6">
    <source>
        <dbReference type="EMBL" id="MDH7959430.1"/>
    </source>
</evidence>
<name>A0AA43PD59_9LACT</name>
<comment type="caution">
    <text evidence="6">The sequence shown here is derived from an EMBL/GenBank/DDBJ whole genome shotgun (WGS) entry which is preliminary data.</text>
</comment>
<feature type="domain" description="FtsK" evidence="5">
    <location>
        <begin position="200"/>
        <end position="392"/>
    </location>
</feature>
<accession>A0AA43PD59</accession>
<dbReference type="PANTHER" id="PTHR22683">
    <property type="entry name" value="SPORULATION PROTEIN RELATED"/>
    <property type="match status" value="1"/>
</dbReference>
<dbReference type="InterPro" id="IPR027417">
    <property type="entry name" value="P-loop_NTPase"/>
</dbReference>
<keyword evidence="2 3" id="KW-0067">ATP-binding</keyword>
<dbReference type="GO" id="GO:0003677">
    <property type="term" value="F:DNA binding"/>
    <property type="evidence" value="ECO:0007669"/>
    <property type="project" value="InterPro"/>
</dbReference>
<dbReference type="RefSeq" id="WP_265149415.1">
    <property type="nucleotide sequence ID" value="NZ_AP026069.1"/>
</dbReference>
<dbReference type="GO" id="GO:0005524">
    <property type="term" value="F:ATP binding"/>
    <property type="evidence" value="ECO:0007669"/>
    <property type="project" value="UniProtKB-UniRule"/>
</dbReference>
<keyword evidence="4" id="KW-0472">Membrane</keyword>
<organism evidence="6 7">
    <name type="scientific">Lactococcus garvieae</name>
    <dbReference type="NCBI Taxonomy" id="1363"/>
    <lineage>
        <taxon>Bacteria</taxon>
        <taxon>Bacillati</taxon>
        <taxon>Bacillota</taxon>
        <taxon>Bacilli</taxon>
        <taxon>Lactobacillales</taxon>
        <taxon>Streptococcaceae</taxon>
        <taxon>Lactococcus</taxon>
    </lineage>
</organism>
<keyword evidence="1 3" id="KW-0547">Nucleotide-binding</keyword>
<dbReference type="Pfam" id="PF01580">
    <property type="entry name" value="FtsK_SpoIIIE"/>
    <property type="match status" value="1"/>
</dbReference>
<reference evidence="6" key="1">
    <citation type="submission" date="2023-04" db="EMBL/GenBank/DDBJ databases">
        <title>Genomic analysis of Lactococcus garvieae isolates.</title>
        <authorList>
            <person name="Zhanghang C."/>
        </authorList>
    </citation>
    <scope>NUCLEOTIDE SEQUENCE</scope>
    <source>
        <strain evidence="6">ZB-1</strain>
    </source>
</reference>
<proteinExistence type="predicted"/>
<protein>
    <submittedName>
        <fullName evidence="6">FtsK/SpoIIIE domain-containing protein</fullName>
    </submittedName>
</protein>
<dbReference type="EMBL" id="JARYTV010000002">
    <property type="protein sequence ID" value="MDH7959430.1"/>
    <property type="molecule type" value="Genomic_DNA"/>
</dbReference>
<dbReference type="InterPro" id="IPR050206">
    <property type="entry name" value="FtsK/SpoIIIE/SftA"/>
</dbReference>
<feature type="binding site" evidence="3">
    <location>
        <begin position="217"/>
        <end position="224"/>
    </location>
    <ligand>
        <name>ATP</name>
        <dbReference type="ChEBI" id="CHEBI:30616"/>
    </ligand>
</feature>
<keyword evidence="4" id="KW-0812">Transmembrane</keyword>